<protein>
    <submittedName>
        <fullName evidence="1">Uncharacterized protein</fullName>
    </submittedName>
</protein>
<evidence type="ECO:0000313" key="2">
    <source>
        <dbReference type="Proteomes" id="UP001152320"/>
    </source>
</evidence>
<name>A0A9Q1CJE6_HOLLE</name>
<evidence type="ECO:0000313" key="1">
    <source>
        <dbReference type="EMBL" id="KAJ8046353.1"/>
    </source>
</evidence>
<sequence>MMYTLKGSVPVVRGVTVYHRNSMRSDPKLKMFCTYQDQQLEQHENTTLVKVLVEMQKPKLEIKKFGGDCMTFNKFMRQFKSRVEGLCSDDERIAYLEQNTVGEAHKIVVGFSYLDAKVGYPAAMAELKQRYGDPEVIANSYIKKVMS</sequence>
<comment type="caution">
    <text evidence="1">The sequence shown here is derived from an EMBL/GenBank/DDBJ whole genome shotgun (WGS) entry which is preliminary data.</text>
</comment>
<organism evidence="1 2">
    <name type="scientific">Holothuria leucospilota</name>
    <name type="common">Black long sea cucumber</name>
    <name type="synonym">Mertensiothuria leucospilota</name>
    <dbReference type="NCBI Taxonomy" id="206669"/>
    <lineage>
        <taxon>Eukaryota</taxon>
        <taxon>Metazoa</taxon>
        <taxon>Echinodermata</taxon>
        <taxon>Eleutherozoa</taxon>
        <taxon>Echinozoa</taxon>
        <taxon>Holothuroidea</taxon>
        <taxon>Aspidochirotacea</taxon>
        <taxon>Aspidochirotida</taxon>
        <taxon>Holothuriidae</taxon>
        <taxon>Holothuria</taxon>
    </lineage>
</organism>
<gene>
    <name evidence="1" type="ORF">HOLleu_05000</name>
</gene>
<dbReference type="OrthoDB" id="10068075at2759"/>
<proteinExistence type="predicted"/>
<dbReference type="PANTHER" id="PTHR47331">
    <property type="entry name" value="PHD-TYPE DOMAIN-CONTAINING PROTEIN"/>
    <property type="match status" value="1"/>
</dbReference>
<keyword evidence="2" id="KW-1185">Reference proteome</keyword>
<dbReference type="AlphaFoldDB" id="A0A9Q1CJE6"/>
<reference evidence="1" key="1">
    <citation type="submission" date="2021-10" db="EMBL/GenBank/DDBJ databases">
        <title>Tropical sea cucumber genome reveals ecological adaptation and Cuvierian tubules defense mechanism.</title>
        <authorList>
            <person name="Chen T."/>
        </authorList>
    </citation>
    <scope>NUCLEOTIDE SEQUENCE</scope>
    <source>
        <strain evidence="1">Nanhai2018</strain>
        <tissue evidence="1">Muscle</tissue>
    </source>
</reference>
<dbReference type="Pfam" id="PF03564">
    <property type="entry name" value="DUF1759"/>
    <property type="match status" value="1"/>
</dbReference>
<dbReference type="EMBL" id="JAIZAY010000002">
    <property type="protein sequence ID" value="KAJ8046353.1"/>
    <property type="molecule type" value="Genomic_DNA"/>
</dbReference>
<dbReference type="Proteomes" id="UP001152320">
    <property type="component" value="Chromosome 2"/>
</dbReference>
<dbReference type="InterPro" id="IPR005312">
    <property type="entry name" value="DUF1759"/>
</dbReference>
<accession>A0A9Q1CJE6</accession>